<keyword evidence="1" id="KW-0812">Transmembrane</keyword>
<sequence length="165" mass="18605">MNFFEFLWIYILVFLLAAAPFFEAYAVVPISVVAGLSVIPAVLLGLLGNILTVLVVILFVNKIKQWRSKRKQEDGEHENQGKRSARARKIWEKFGLPGLALIGPLFVGSHLTAFMSVTLGGTKRKTFHWMTASITIWTIVFTVLVHFGIDFIGSDKQGFLRDFFE</sequence>
<gene>
    <name evidence="2" type="ORF">SAMN05421736_101655</name>
</gene>
<keyword evidence="3" id="KW-1185">Reference proteome</keyword>
<dbReference type="OrthoDB" id="6400183at2"/>
<keyword evidence="1" id="KW-0472">Membrane</keyword>
<evidence type="ECO:0000256" key="1">
    <source>
        <dbReference type="SAM" id="Phobius"/>
    </source>
</evidence>
<organism evidence="2 3">
    <name type="scientific">Evansella caseinilytica</name>
    <dbReference type="NCBI Taxonomy" id="1503961"/>
    <lineage>
        <taxon>Bacteria</taxon>
        <taxon>Bacillati</taxon>
        <taxon>Bacillota</taxon>
        <taxon>Bacilli</taxon>
        <taxon>Bacillales</taxon>
        <taxon>Bacillaceae</taxon>
        <taxon>Evansella</taxon>
    </lineage>
</organism>
<dbReference type="InterPro" id="IPR009577">
    <property type="entry name" value="Sm_multidrug_ex"/>
</dbReference>
<feature type="transmembrane region" description="Helical" evidence="1">
    <location>
        <begin position="94"/>
        <end position="115"/>
    </location>
</feature>
<dbReference type="AlphaFoldDB" id="A0A1H3HZ59"/>
<feature type="transmembrane region" description="Helical" evidence="1">
    <location>
        <begin position="34"/>
        <end position="60"/>
    </location>
</feature>
<keyword evidence="1" id="KW-1133">Transmembrane helix</keyword>
<proteinExistence type="predicted"/>
<feature type="transmembrane region" description="Helical" evidence="1">
    <location>
        <begin position="7"/>
        <end position="28"/>
    </location>
</feature>
<evidence type="ECO:0000313" key="3">
    <source>
        <dbReference type="Proteomes" id="UP000198935"/>
    </source>
</evidence>
<dbReference type="STRING" id="1503961.SAMN05421736_101655"/>
<evidence type="ECO:0000313" key="2">
    <source>
        <dbReference type="EMBL" id="SDY20505.1"/>
    </source>
</evidence>
<dbReference type="EMBL" id="FNPI01000001">
    <property type="protein sequence ID" value="SDY20505.1"/>
    <property type="molecule type" value="Genomic_DNA"/>
</dbReference>
<protein>
    <submittedName>
        <fullName evidence="2">Putative small multi-drug export protein</fullName>
    </submittedName>
</protein>
<accession>A0A1H3HZ59</accession>
<dbReference type="Pfam" id="PF06695">
    <property type="entry name" value="Sm_multidrug_ex"/>
    <property type="match status" value="1"/>
</dbReference>
<feature type="transmembrane region" description="Helical" evidence="1">
    <location>
        <begin position="127"/>
        <end position="149"/>
    </location>
</feature>
<reference evidence="3" key="1">
    <citation type="submission" date="2016-10" db="EMBL/GenBank/DDBJ databases">
        <authorList>
            <person name="Varghese N."/>
            <person name="Submissions S."/>
        </authorList>
    </citation>
    <scope>NUCLEOTIDE SEQUENCE [LARGE SCALE GENOMIC DNA]</scope>
    <source>
        <strain evidence="3">SP</strain>
    </source>
</reference>
<dbReference type="Proteomes" id="UP000198935">
    <property type="component" value="Unassembled WGS sequence"/>
</dbReference>
<name>A0A1H3HZ59_9BACI</name>